<dbReference type="EMBL" id="BMMX01000010">
    <property type="protein sequence ID" value="GGK91814.1"/>
    <property type="molecule type" value="Genomic_DNA"/>
</dbReference>
<evidence type="ECO:0000313" key="2">
    <source>
        <dbReference type="Proteomes" id="UP000656042"/>
    </source>
</evidence>
<dbReference type="AlphaFoldDB" id="A0A8J3BYD0"/>
<keyword evidence="2" id="KW-1185">Reference proteome</keyword>
<evidence type="ECO:0000313" key="1">
    <source>
        <dbReference type="EMBL" id="GGK91814.1"/>
    </source>
</evidence>
<reference evidence="1" key="2">
    <citation type="submission" date="2020-09" db="EMBL/GenBank/DDBJ databases">
        <authorList>
            <person name="Sun Q."/>
            <person name="Zhou Y."/>
        </authorList>
    </citation>
    <scope>NUCLEOTIDE SEQUENCE</scope>
    <source>
        <strain evidence="1">CGMCC 4.7299</strain>
    </source>
</reference>
<protein>
    <recommendedName>
        <fullName evidence="3">SurA N-terminal domain-containing protein</fullName>
    </recommendedName>
</protein>
<organism evidence="1 2">
    <name type="scientific">Mangrovihabitans endophyticus</name>
    <dbReference type="NCBI Taxonomy" id="1751298"/>
    <lineage>
        <taxon>Bacteria</taxon>
        <taxon>Bacillati</taxon>
        <taxon>Actinomycetota</taxon>
        <taxon>Actinomycetes</taxon>
        <taxon>Micromonosporales</taxon>
        <taxon>Micromonosporaceae</taxon>
        <taxon>Mangrovihabitans</taxon>
    </lineage>
</organism>
<dbReference type="PROSITE" id="PS51257">
    <property type="entry name" value="PROKAR_LIPOPROTEIN"/>
    <property type="match status" value="1"/>
</dbReference>
<proteinExistence type="predicted"/>
<sequence length="250" mass="26729">MPRARRLVSAAVVAAFTVTGLGACRSEPDVAAYLPSGAITVDQVQSVYDDARDKLTAQAAATAAQQGGDAARPVTMPITGRDVLNTMVSRRVLGEVAKKHNVTVPGQLPLDQYAQRLGLPSDARYVRTYVEVQGLLYNLTQKVQPANPSDDDVREVFRRLQATGAMQPGLTAEQFSSGISPEAKQTLASAVAVRNEVRQRVTDSDIRVNPRYEPAQIDVYTEQGPNGKPLPLVVVDLPDASGPLPVTDVG</sequence>
<gene>
    <name evidence="1" type="ORF">GCM10012284_27160</name>
</gene>
<name>A0A8J3BYD0_9ACTN</name>
<dbReference type="SUPFAM" id="SSF109998">
    <property type="entry name" value="Triger factor/SurA peptide-binding domain-like"/>
    <property type="match status" value="1"/>
</dbReference>
<comment type="caution">
    <text evidence="1">The sequence shown here is derived from an EMBL/GenBank/DDBJ whole genome shotgun (WGS) entry which is preliminary data.</text>
</comment>
<evidence type="ECO:0008006" key="3">
    <source>
        <dbReference type="Google" id="ProtNLM"/>
    </source>
</evidence>
<accession>A0A8J3BYD0</accession>
<dbReference type="InterPro" id="IPR027304">
    <property type="entry name" value="Trigger_fact/SurA_dom_sf"/>
</dbReference>
<dbReference type="Proteomes" id="UP000656042">
    <property type="component" value="Unassembled WGS sequence"/>
</dbReference>
<dbReference type="RefSeq" id="WP_189079553.1">
    <property type="nucleotide sequence ID" value="NZ_BMMX01000010.1"/>
</dbReference>
<reference evidence="1" key="1">
    <citation type="journal article" date="2014" name="Int. J. Syst. Evol. Microbiol.">
        <title>Complete genome sequence of Corynebacterium casei LMG S-19264T (=DSM 44701T), isolated from a smear-ripened cheese.</title>
        <authorList>
            <consortium name="US DOE Joint Genome Institute (JGI-PGF)"/>
            <person name="Walter F."/>
            <person name="Albersmeier A."/>
            <person name="Kalinowski J."/>
            <person name="Ruckert C."/>
        </authorList>
    </citation>
    <scope>NUCLEOTIDE SEQUENCE</scope>
    <source>
        <strain evidence="1">CGMCC 4.7299</strain>
    </source>
</reference>